<dbReference type="AlphaFoldDB" id="A0A8R7Q8F7"/>
<dbReference type="Proteomes" id="UP000015106">
    <property type="component" value="Chromosome 4"/>
</dbReference>
<accession>A0A8R7Q8F7</accession>
<reference evidence="2" key="3">
    <citation type="submission" date="2022-06" db="UniProtKB">
        <authorList>
            <consortium name="EnsemblPlants"/>
        </authorList>
    </citation>
    <scope>IDENTIFICATION</scope>
</reference>
<proteinExistence type="predicted"/>
<name>A0A8R7Q8F7_TRIUA</name>
<evidence type="ECO:0000313" key="2">
    <source>
        <dbReference type="EnsemblPlants" id="TuG1812G0400003554.01.T01.cds432555"/>
    </source>
</evidence>
<keyword evidence="3" id="KW-1185">Reference proteome</keyword>
<evidence type="ECO:0000256" key="1">
    <source>
        <dbReference type="SAM" id="MobiDB-lite"/>
    </source>
</evidence>
<reference evidence="3" key="1">
    <citation type="journal article" date="2013" name="Nature">
        <title>Draft genome of the wheat A-genome progenitor Triticum urartu.</title>
        <authorList>
            <person name="Ling H.Q."/>
            <person name="Zhao S."/>
            <person name="Liu D."/>
            <person name="Wang J."/>
            <person name="Sun H."/>
            <person name="Zhang C."/>
            <person name="Fan H."/>
            <person name="Li D."/>
            <person name="Dong L."/>
            <person name="Tao Y."/>
            <person name="Gao C."/>
            <person name="Wu H."/>
            <person name="Li Y."/>
            <person name="Cui Y."/>
            <person name="Guo X."/>
            <person name="Zheng S."/>
            <person name="Wang B."/>
            <person name="Yu K."/>
            <person name="Liang Q."/>
            <person name="Yang W."/>
            <person name="Lou X."/>
            <person name="Chen J."/>
            <person name="Feng M."/>
            <person name="Jian J."/>
            <person name="Zhang X."/>
            <person name="Luo G."/>
            <person name="Jiang Y."/>
            <person name="Liu J."/>
            <person name="Wang Z."/>
            <person name="Sha Y."/>
            <person name="Zhang B."/>
            <person name="Wu H."/>
            <person name="Tang D."/>
            <person name="Shen Q."/>
            <person name="Xue P."/>
            <person name="Zou S."/>
            <person name="Wang X."/>
            <person name="Liu X."/>
            <person name="Wang F."/>
            <person name="Yang Y."/>
            <person name="An X."/>
            <person name="Dong Z."/>
            <person name="Zhang K."/>
            <person name="Zhang X."/>
            <person name="Luo M.C."/>
            <person name="Dvorak J."/>
            <person name="Tong Y."/>
            <person name="Wang J."/>
            <person name="Yang H."/>
            <person name="Li Z."/>
            <person name="Wang D."/>
            <person name="Zhang A."/>
            <person name="Wang J."/>
        </authorList>
    </citation>
    <scope>NUCLEOTIDE SEQUENCE</scope>
    <source>
        <strain evidence="3">cv. G1812</strain>
    </source>
</reference>
<reference evidence="2" key="2">
    <citation type="submission" date="2018-03" db="EMBL/GenBank/DDBJ databases">
        <title>The Triticum urartu genome reveals the dynamic nature of wheat genome evolution.</title>
        <authorList>
            <person name="Ling H."/>
            <person name="Ma B."/>
            <person name="Shi X."/>
            <person name="Liu H."/>
            <person name="Dong L."/>
            <person name="Sun H."/>
            <person name="Cao Y."/>
            <person name="Gao Q."/>
            <person name="Zheng S."/>
            <person name="Li Y."/>
            <person name="Yu Y."/>
            <person name="Du H."/>
            <person name="Qi M."/>
            <person name="Li Y."/>
            <person name="Yu H."/>
            <person name="Cui Y."/>
            <person name="Wang N."/>
            <person name="Chen C."/>
            <person name="Wu H."/>
            <person name="Zhao Y."/>
            <person name="Zhang J."/>
            <person name="Li Y."/>
            <person name="Zhou W."/>
            <person name="Zhang B."/>
            <person name="Hu W."/>
            <person name="Eijk M."/>
            <person name="Tang J."/>
            <person name="Witsenboer H."/>
            <person name="Zhao S."/>
            <person name="Li Z."/>
            <person name="Zhang A."/>
            <person name="Wang D."/>
            <person name="Liang C."/>
        </authorList>
    </citation>
    <scope>NUCLEOTIDE SEQUENCE [LARGE SCALE GENOMIC DNA]</scope>
    <source>
        <strain evidence="2">cv. G1812</strain>
    </source>
</reference>
<dbReference type="EnsemblPlants" id="TuG1812G0400003554.01.T01">
    <property type="protein sequence ID" value="TuG1812G0400003554.01.T01.cds432555"/>
    <property type="gene ID" value="TuG1812G0400003554.01"/>
</dbReference>
<sequence length="122" mass="13506">LVPTHVHVPVAVAVAVPRPVHPAHLHRLHVHRVHLRPAAPVPRREERHAALLAEPPQPHRLQAHELRVQRPPPLLPPRHAAVPHRVGVDDHVGAHRVGLALQHAQPPVRHQPQQPVHLAAEG</sequence>
<feature type="region of interest" description="Disordered" evidence="1">
    <location>
        <begin position="103"/>
        <end position="122"/>
    </location>
</feature>
<organism evidence="2 3">
    <name type="scientific">Triticum urartu</name>
    <name type="common">Red wild einkorn</name>
    <name type="synonym">Crithodium urartu</name>
    <dbReference type="NCBI Taxonomy" id="4572"/>
    <lineage>
        <taxon>Eukaryota</taxon>
        <taxon>Viridiplantae</taxon>
        <taxon>Streptophyta</taxon>
        <taxon>Embryophyta</taxon>
        <taxon>Tracheophyta</taxon>
        <taxon>Spermatophyta</taxon>
        <taxon>Magnoliopsida</taxon>
        <taxon>Liliopsida</taxon>
        <taxon>Poales</taxon>
        <taxon>Poaceae</taxon>
        <taxon>BOP clade</taxon>
        <taxon>Pooideae</taxon>
        <taxon>Triticodae</taxon>
        <taxon>Triticeae</taxon>
        <taxon>Triticinae</taxon>
        <taxon>Triticum</taxon>
    </lineage>
</organism>
<dbReference type="Gramene" id="TuG1812G0400003554.01.T01">
    <property type="protein sequence ID" value="TuG1812G0400003554.01.T01.cds432555"/>
    <property type="gene ID" value="TuG1812G0400003554.01"/>
</dbReference>
<protein>
    <submittedName>
        <fullName evidence="2">Uncharacterized protein</fullName>
    </submittedName>
</protein>
<evidence type="ECO:0000313" key="3">
    <source>
        <dbReference type="Proteomes" id="UP000015106"/>
    </source>
</evidence>